<dbReference type="OrthoDB" id="10016792at2759"/>
<keyword evidence="2" id="KW-1185">Reference proteome</keyword>
<dbReference type="GeneID" id="70289611"/>
<reference evidence="1" key="1">
    <citation type="journal article" date="2021" name="IMA Fungus">
        <title>Genomic characterization of three marine fungi, including Emericellopsis atlantica sp. nov. with signatures of a generalist lifestyle and marine biomass degradation.</title>
        <authorList>
            <person name="Hagestad O.C."/>
            <person name="Hou L."/>
            <person name="Andersen J.H."/>
            <person name="Hansen E.H."/>
            <person name="Altermark B."/>
            <person name="Li C."/>
            <person name="Kuhnert E."/>
            <person name="Cox R.J."/>
            <person name="Crous P.W."/>
            <person name="Spatafora J.W."/>
            <person name="Lail K."/>
            <person name="Amirebrahimi M."/>
            <person name="Lipzen A."/>
            <person name="Pangilinan J."/>
            <person name="Andreopoulos W."/>
            <person name="Hayes R.D."/>
            <person name="Ng V."/>
            <person name="Grigoriev I.V."/>
            <person name="Jackson S.A."/>
            <person name="Sutton T.D.S."/>
            <person name="Dobson A.D.W."/>
            <person name="Rama T."/>
        </authorList>
    </citation>
    <scope>NUCLEOTIDE SEQUENCE</scope>
    <source>
        <strain evidence="1">TS7</strain>
    </source>
</reference>
<dbReference type="Proteomes" id="UP000887229">
    <property type="component" value="Unassembled WGS sequence"/>
</dbReference>
<gene>
    <name evidence="1" type="ORF">F5Z01DRAFT_275468</name>
</gene>
<name>A0A9P7ZGL4_9HYPO</name>
<sequence>MREEMLVQASGLAELATRICSQDDPVGAIVLERLSSLVSPSAKVTIFDVARAVRSSAHFIRKAMEEEALSLRKCCSVQGGHGGPAALTALGRGINGEDGQAGQARVELVCSRQDLHPCFPIAHPIQCQMLLDKSRAYFYFGNEKSLRLAQKCLEMCLMKTGFYMSLEGADLEAHLDLFEAQRTALGIRSGGEAMESFREIDQVGRSLLFQLTNTSLDYYCRRSNWVPRSAVGTLESQSEKALRDLKRIEKLYIAYAKAVEELQQDVSQRQEVIQEVDTSQTMIDVHVEEMRLVLEKLRRSIKNPQINLDIERMTQEVTPLLEDLSHEVFTTFKLTPTQLCDAVKAIAAEPSKSTAAKEVGKLAWQGFTKVPNVDGVLVDKDLLFSKLETVNGNLRDNLPKLMEGAKLSEDGFLVGDDAASALVVANTQQIEDLLAEFGGDCFGGKATVAATKLRQYVKVIGDRNANIVQYNVVLKEIIDSRARRMALEDRRLSAQGEAFKGQDLDQISSMNNLTADIHNYSRQRSMRLLTLYRRAVFFSTLSDPDLLAVGGLQNDAALNLSATKLEDIKNRLHDQLEELREKKGSDAPRYPADYENAPGKFINLTSLQLQELLQYGRLRVTLPAVRRGSKLYPDFNGRADVRVYRARFWLEGITIRDKSTWTEEEKQGDDVPVNIGMKHCGDSQFTDVYNEPVSFSHDEITVTWQYRIYYKAASATDPTVQVPRPQAVDSGDFVNYSAMYKDNNDAYAAPSPFATWVVSLEHLDPRLDLTNVTRGRFEFFGTSRAFA</sequence>
<proteinExistence type="predicted"/>
<evidence type="ECO:0000313" key="1">
    <source>
        <dbReference type="EMBL" id="KAG9251650.1"/>
    </source>
</evidence>
<accession>A0A9P7ZGL4</accession>
<comment type="caution">
    <text evidence="1">The sequence shown here is derived from an EMBL/GenBank/DDBJ whole genome shotgun (WGS) entry which is preliminary data.</text>
</comment>
<evidence type="ECO:0000313" key="2">
    <source>
        <dbReference type="Proteomes" id="UP000887229"/>
    </source>
</evidence>
<dbReference type="EMBL" id="MU251267">
    <property type="protein sequence ID" value="KAG9251650.1"/>
    <property type="molecule type" value="Genomic_DNA"/>
</dbReference>
<protein>
    <submittedName>
        <fullName evidence="1">Uncharacterized protein</fullName>
    </submittedName>
</protein>
<organism evidence="1 2">
    <name type="scientific">Emericellopsis atlantica</name>
    <dbReference type="NCBI Taxonomy" id="2614577"/>
    <lineage>
        <taxon>Eukaryota</taxon>
        <taxon>Fungi</taxon>
        <taxon>Dikarya</taxon>
        <taxon>Ascomycota</taxon>
        <taxon>Pezizomycotina</taxon>
        <taxon>Sordariomycetes</taxon>
        <taxon>Hypocreomycetidae</taxon>
        <taxon>Hypocreales</taxon>
        <taxon>Bionectriaceae</taxon>
        <taxon>Emericellopsis</taxon>
    </lineage>
</organism>
<dbReference type="RefSeq" id="XP_046115574.1">
    <property type="nucleotide sequence ID" value="XM_046258708.1"/>
</dbReference>
<dbReference type="AlphaFoldDB" id="A0A9P7ZGL4"/>